<dbReference type="KEGG" id="knv:Pan216_07860"/>
<dbReference type="EMBL" id="CP036279">
    <property type="protein sequence ID" value="QDU59951.1"/>
    <property type="molecule type" value="Genomic_DNA"/>
</dbReference>
<evidence type="ECO:0000313" key="3">
    <source>
        <dbReference type="Proteomes" id="UP000317093"/>
    </source>
</evidence>
<reference evidence="2 3" key="1">
    <citation type="submission" date="2019-02" db="EMBL/GenBank/DDBJ databases">
        <title>Deep-cultivation of Planctomycetes and their phenomic and genomic characterization uncovers novel biology.</title>
        <authorList>
            <person name="Wiegand S."/>
            <person name="Jogler M."/>
            <person name="Boedeker C."/>
            <person name="Pinto D."/>
            <person name="Vollmers J."/>
            <person name="Rivas-Marin E."/>
            <person name="Kohn T."/>
            <person name="Peeters S.H."/>
            <person name="Heuer A."/>
            <person name="Rast P."/>
            <person name="Oberbeckmann S."/>
            <person name="Bunk B."/>
            <person name="Jeske O."/>
            <person name="Meyerdierks A."/>
            <person name="Storesund J.E."/>
            <person name="Kallscheuer N."/>
            <person name="Luecker S."/>
            <person name="Lage O.M."/>
            <person name="Pohl T."/>
            <person name="Merkel B.J."/>
            <person name="Hornburger P."/>
            <person name="Mueller R.-W."/>
            <person name="Bruemmer F."/>
            <person name="Labrenz M."/>
            <person name="Spormann A.M."/>
            <person name="Op den Camp H."/>
            <person name="Overmann J."/>
            <person name="Amann R."/>
            <person name="Jetten M.S.M."/>
            <person name="Mascher T."/>
            <person name="Medema M.H."/>
            <person name="Devos D.P."/>
            <person name="Kaster A.-K."/>
            <person name="Ovreas L."/>
            <person name="Rohde M."/>
            <person name="Galperin M.Y."/>
            <person name="Jogler C."/>
        </authorList>
    </citation>
    <scope>NUCLEOTIDE SEQUENCE [LARGE SCALE GENOMIC DNA]</scope>
    <source>
        <strain evidence="2 3">Pan216</strain>
    </source>
</reference>
<organism evidence="2 3">
    <name type="scientific">Kolteria novifilia</name>
    <dbReference type="NCBI Taxonomy" id="2527975"/>
    <lineage>
        <taxon>Bacteria</taxon>
        <taxon>Pseudomonadati</taxon>
        <taxon>Planctomycetota</taxon>
        <taxon>Planctomycetia</taxon>
        <taxon>Kolteriales</taxon>
        <taxon>Kolteriaceae</taxon>
        <taxon>Kolteria</taxon>
    </lineage>
</organism>
<evidence type="ECO:0000313" key="2">
    <source>
        <dbReference type="EMBL" id="QDU59951.1"/>
    </source>
</evidence>
<protein>
    <submittedName>
        <fullName evidence="2">Uncharacterized protein</fullName>
    </submittedName>
</protein>
<feature type="region of interest" description="Disordered" evidence="1">
    <location>
        <begin position="20"/>
        <end position="57"/>
    </location>
</feature>
<keyword evidence="3" id="KW-1185">Reference proteome</keyword>
<feature type="compositionally biased region" description="Basic and acidic residues" evidence="1">
    <location>
        <begin position="21"/>
        <end position="44"/>
    </location>
</feature>
<sequence>MSGALDPDGVYVVASTWDEGESGRVHAGDGQEGATHVRDDEHEQVPPSWLMSRHRQW</sequence>
<name>A0A518AYZ3_9BACT</name>
<dbReference type="Proteomes" id="UP000317093">
    <property type="component" value="Chromosome"/>
</dbReference>
<dbReference type="AlphaFoldDB" id="A0A518AYZ3"/>
<evidence type="ECO:0000256" key="1">
    <source>
        <dbReference type="SAM" id="MobiDB-lite"/>
    </source>
</evidence>
<gene>
    <name evidence="2" type="ORF">Pan216_07860</name>
</gene>
<proteinExistence type="predicted"/>
<accession>A0A518AYZ3</accession>